<keyword evidence="1" id="KW-1133">Transmembrane helix</keyword>
<comment type="caution">
    <text evidence="2">The sequence shown here is derived from an EMBL/GenBank/DDBJ whole genome shotgun (WGS) entry which is preliminary data.</text>
</comment>
<protein>
    <submittedName>
        <fullName evidence="2">Uncharacterized protein</fullName>
    </submittedName>
</protein>
<keyword evidence="1" id="KW-0472">Membrane</keyword>
<sequence length="348" mass="36593">MDSNEKEQPLGGRRPARRRDGGGQVVVLYLAVILVGGVLAWPLLAPRLGGLPGPWAKWLGDEMGSTAAAPRPAGLDERVEMLEASLGPLAMRLAETDRRLTVIEAVIRKQEHEPRKEAAAAADQAQMARLSAEVAAIKGDLDVVRKLATDEGGAAKLSSAVEKAEAAFRRIAERRDRAPLFLAVLGQLREAVDRGTPYPAQLKAALALAEKGGADKLAPLTMGAGTGVVSRVALAESFRMTAAAARKLDDVAESSWIPANIRHWLGSAVVVRRAENSNEGIDGALNSASRLLAGGDLAGAVTVLRHAEGPGMAAIQPWLEAAELRLTVDAVLSELSATVMTVAASRDE</sequence>
<dbReference type="Proteomes" id="UP000031971">
    <property type="component" value="Unassembled WGS sequence"/>
</dbReference>
<dbReference type="OrthoDB" id="7332801at2"/>
<keyword evidence="1" id="KW-0812">Transmembrane</keyword>
<dbReference type="RefSeq" id="WP_011383392.1">
    <property type="nucleotide sequence ID" value="NZ_JXSL01000036.1"/>
</dbReference>
<gene>
    <name evidence="2" type="ORF">CCC_01945</name>
</gene>
<evidence type="ECO:0000313" key="2">
    <source>
        <dbReference type="EMBL" id="KIL96682.1"/>
    </source>
</evidence>
<dbReference type="AlphaFoldDB" id="A0A0C2U5G4"/>
<evidence type="ECO:0000256" key="1">
    <source>
        <dbReference type="SAM" id="Phobius"/>
    </source>
</evidence>
<name>A0A0C2U5G4_PARME</name>
<reference evidence="2 3" key="1">
    <citation type="submission" date="2015-01" db="EMBL/GenBank/DDBJ databases">
        <title>Genome Sequence of Magnetospirillum magnetotacticum Strain MS-1.</title>
        <authorList>
            <person name="Marinov G.K."/>
            <person name="Smalley M.D."/>
            <person name="DeSalvo G."/>
        </authorList>
    </citation>
    <scope>NUCLEOTIDE SEQUENCE [LARGE SCALE GENOMIC DNA]</scope>
    <source>
        <strain evidence="2 3">MS-1</strain>
    </source>
</reference>
<keyword evidence="3" id="KW-1185">Reference proteome</keyword>
<dbReference type="EMBL" id="JXSL01000036">
    <property type="protein sequence ID" value="KIL96682.1"/>
    <property type="molecule type" value="Genomic_DNA"/>
</dbReference>
<accession>A0A0C2U5G4</accession>
<proteinExistence type="predicted"/>
<feature type="transmembrane region" description="Helical" evidence="1">
    <location>
        <begin position="21"/>
        <end position="44"/>
    </location>
</feature>
<dbReference type="STRING" id="272627.CCC_01945"/>
<organism evidence="2 3">
    <name type="scientific">Paramagnetospirillum magnetotacticum MS-1</name>
    <dbReference type="NCBI Taxonomy" id="272627"/>
    <lineage>
        <taxon>Bacteria</taxon>
        <taxon>Pseudomonadati</taxon>
        <taxon>Pseudomonadota</taxon>
        <taxon>Alphaproteobacteria</taxon>
        <taxon>Rhodospirillales</taxon>
        <taxon>Magnetospirillaceae</taxon>
        <taxon>Paramagnetospirillum</taxon>
    </lineage>
</organism>
<evidence type="ECO:0000313" key="3">
    <source>
        <dbReference type="Proteomes" id="UP000031971"/>
    </source>
</evidence>